<evidence type="ECO:0000256" key="1">
    <source>
        <dbReference type="ARBA" id="ARBA00007549"/>
    </source>
</evidence>
<accession>A0A210QM39</accession>
<gene>
    <name evidence="5" type="ORF">KP79_PYT05719</name>
</gene>
<feature type="compositionally biased region" description="Polar residues" evidence="3">
    <location>
        <begin position="435"/>
        <end position="449"/>
    </location>
</feature>
<comment type="similarity">
    <text evidence="1">Belongs to the FAM13 family.</text>
</comment>
<feature type="coiled-coil region" evidence="2">
    <location>
        <begin position="1002"/>
        <end position="1059"/>
    </location>
</feature>
<feature type="compositionally biased region" description="Low complexity" evidence="3">
    <location>
        <begin position="594"/>
        <end position="610"/>
    </location>
</feature>
<dbReference type="InterPro" id="IPR039102">
    <property type="entry name" value="FAM13"/>
</dbReference>
<dbReference type="OrthoDB" id="185175at2759"/>
<feature type="region of interest" description="Disordered" evidence="3">
    <location>
        <begin position="944"/>
        <end position="964"/>
    </location>
</feature>
<feature type="region of interest" description="Disordered" evidence="3">
    <location>
        <begin position="427"/>
        <end position="449"/>
    </location>
</feature>
<dbReference type="Pfam" id="PF00620">
    <property type="entry name" value="RhoGAP"/>
    <property type="match status" value="1"/>
</dbReference>
<feature type="compositionally biased region" description="Pro residues" evidence="3">
    <location>
        <begin position="254"/>
        <end position="263"/>
    </location>
</feature>
<sequence length="1062" mass="119530">MYTVVNLQTNRLNTDGSMDKVRKLLQSPGSRRKIIPNARKTFGVPLDELVQQAPTGSTVPFLVTRLCEHIQSKGFDHEGIFRINGSARIVEKLRASFDTHGNADLEEDNDIMAIAGLLKLFLREFPDPVIPSSLTKQFVSIQEACMNDTSACIYKLKMAVINLPKDNYNLLKYLTSFLVVVASHERQNKMSPMALAIVFGPNLFKCGMGVVGLKDQGTVNQIVYKFIFHYNAIFKLEHENSPEEFWLQRRKQKTPPPRPPPPKLQVVDVEARPVATPRKSKLDYDSTQYQDNDDWDHSEGSSSTNLRPVSPRFSDDELVAGRASPFILDSDGGYSMIESPIPSARTSETVEKVITQTITDTLFGDEDRSFVRDSLEFQREANTEEDTATDTSIGQTGGVGMDTQEDSSGNSRMDDDVVPAVRDRIKQFEDRPSEGSATTKVGKQRPSSSAFSFFEGKGIIITQQKPNYTGNEEAGDGKENSDTAMRGTQDKEDDFETVSRRNSGTLSSFKRPAGPANRRSPTRKHRASLEEVNFDEDVDQLLQDTGAKMVIETIPDNSTQNAAAYTQEAALINGGIPKPRVAFLELAATEIRRNGGSPNRSPNDSPSSSRKPFIPPLDLSTLHQHVDSSDAILANKAQSVSYLRADSQLNGDDIIDTQAVISPRSGKLNKRKSDIANTDIPPSPPVGQDQYKKHSTGSADDEYTVKLRMYTKKIQGLKKKIRHYEETFERDNGFKPSHVDKTNKPEVKRWMGDITKAKKEIKKLKEEAEMGSRSRHGSGTSSSGERGEPPDLPPTMEQTLLVILQKLEEKRKDIRRPEDVNIMSREQVQDEKLSVQKALLHFESIHGRPRTKDDKDLMRPLYDRYRTIKRLLIKPSSPRDKGELQTVPEDQPFELDPADARSSKFINPVHVPTADNDEDEEGGGLEVLGTMDFAVTRDFSILRDPLRPTNNANEKRNGHSPKVKRKLDLSDEDIISKSAESNLHEMSVPELQDELLWSRGEKKRLRRLLRNFEEEFLKKNDRKVQREDRIPLQSEYQGYKQTKARLKLLEALISKYQQSSDA</sequence>
<feature type="region of interest" description="Disordered" evidence="3">
    <location>
        <begin position="765"/>
        <end position="795"/>
    </location>
</feature>
<feature type="region of interest" description="Disordered" evidence="3">
    <location>
        <begin position="465"/>
        <end position="529"/>
    </location>
</feature>
<dbReference type="Proteomes" id="UP000242188">
    <property type="component" value="Unassembled WGS sequence"/>
</dbReference>
<dbReference type="InterPro" id="IPR059029">
    <property type="entry name" value="FAM13A_dom"/>
</dbReference>
<reference evidence="5 6" key="1">
    <citation type="journal article" date="2017" name="Nat. Ecol. Evol.">
        <title>Scallop genome provides insights into evolution of bilaterian karyotype and development.</title>
        <authorList>
            <person name="Wang S."/>
            <person name="Zhang J."/>
            <person name="Jiao W."/>
            <person name="Li J."/>
            <person name="Xun X."/>
            <person name="Sun Y."/>
            <person name="Guo X."/>
            <person name="Huan P."/>
            <person name="Dong B."/>
            <person name="Zhang L."/>
            <person name="Hu X."/>
            <person name="Sun X."/>
            <person name="Wang J."/>
            <person name="Zhao C."/>
            <person name="Wang Y."/>
            <person name="Wang D."/>
            <person name="Huang X."/>
            <person name="Wang R."/>
            <person name="Lv J."/>
            <person name="Li Y."/>
            <person name="Zhang Z."/>
            <person name="Liu B."/>
            <person name="Lu W."/>
            <person name="Hui Y."/>
            <person name="Liang J."/>
            <person name="Zhou Z."/>
            <person name="Hou R."/>
            <person name="Li X."/>
            <person name="Liu Y."/>
            <person name="Li H."/>
            <person name="Ning X."/>
            <person name="Lin Y."/>
            <person name="Zhao L."/>
            <person name="Xing Q."/>
            <person name="Dou J."/>
            <person name="Li Y."/>
            <person name="Mao J."/>
            <person name="Guo H."/>
            <person name="Dou H."/>
            <person name="Li T."/>
            <person name="Mu C."/>
            <person name="Jiang W."/>
            <person name="Fu Q."/>
            <person name="Fu X."/>
            <person name="Miao Y."/>
            <person name="Liu J."/>
            <person name="Yu Q."/>
            <person name="Li R."/>
            <person name="Liao H."/>
            <person name="Li X."/>
            <person name="Kong Y."/>
            <person name="Jiang Z."/>
            <person name="Chourrout D."/>
            <person name="Li R."/>
            <person name="Bao Z."/>
        </authorList>
    </citation>
    <scope>NUCLEOTIDE SEQUENCE [LARGE SCALE GENOMIC DNA]</scope>
    <source>
        <strain evidence="5 6">PY_sf001</strain>
    </source>
</reference>
<dbReference type="AlphaFoldDB" id="A0A210QM39"/>
<evidence type="ECO:0000256" key="3">
    <source>
        <dbReference type="SAM" id="MobiDB-lite"/>
    </source>
</evidence>
<name>A0A210QM39_MIZYE</name>
<dbReference type="SUPFAM" id="SSF48350">
    <property type="entry name" value="GTPase activation domain, GAP"/>
    <property type="match status" value="1"/>
</dbReference>
<dbReference type="Pfam" id="PF26116">
    <property type="entry name" value="FAM13A"/>
    <property type="match status" value="1"/>
</dbReference>
<evidence type="ECO:0000259" key="4">
    <source>
        <dbReference type="PROSITE" id="PS50238"/>
    </source>
</evidence>
<protein>
    <submittedName>
        <fullName evidence="5">Protein FAM13A</fullName>
    </submittedName>
</protein>
<evidence type="ECO:0000313" key="6">
    <source>
        <dbReference type="Proteomes" id="UP000242188"/>
    </source>
</evidence>
<keyword evidence="2" id="KW-0175">Coiled coil</keyword>
<evidence type="ECO:0000313" key="5">
    <source>
        <dbReference type="EMBL" id="OWF49805.1"/>
    </source>
</evidence>
<organism evidence="5 6">
    <name type="scientific">Mizuhopecten yessoensis</name>
    <name type="common">Japanese scallop</name>
    <name type="synonym">Patinopecten yessoensis</name>
    <dbReference type="NCBI Taxonomy" id="6573"/>
    <lineage>
        <taxon>Eukaryota</taxon>
        <taxon>Metazoa</taxon>
        <taxon>Spiralia</taxon>
        <taxon>Lophotrochozoa</taxon>
        <taxon>Mollusca</taxon>
        <taxon>Bivalvia</taxon>
        <taxon>Autobranchia</taxon>
        <taxon>Pteriomorphia</taxon>
        <taxon>Pectinida</taxon>
        <taxon>Pectinoidea</taxon>
        <taxon>Pectinidae</taxon>
        <taxon>Mizuhopecten</taxon>
    </lineage>
</organism>
<dbReference type="PANTHER" id="PTHR15904">
    <property type="entry name" value="FAM13"/>
    <property type="match status" value="1"/>
</dbReference>
<dbReference type="InterPro" id="IPR000198">
    <property type="entry name" value="RhoGAP_dom"/>
</dbReference>
<dbReference type="SMART" id="SM00324">
    <property type="entry name" value="RhoGAP"/>
    <property type="match status" value="1"/>
</dbReference>
<dbReference type="EMBL" id="NEDP02002941">
    <property type="protein sequence ID" value="OWF49805.1"/>
    <property type="molecule type" value="Genomic_DNA"/>
</dbReference>
<keyword evidence="6" id="KW-1185">Reference proteome</keyword>
<feature type="region of interest" description="Disordered" evidence="3">
    <location>
        <begin position="247"/>
        <end position="312"/>
    </location>
</feature>
<dbReference type="InterPro" id="IPR008936">
    <property type="entry name" value="Rho_GTPase_activation_prot"/>
</dbReference>
<dbReference type="PROSITE" id="PS50238">
    <property type="entry name" value="RHOGAP"/>
    <property type="match status" value="1"/>
</dbReference>
<dbReference type="PANTHER" id="PTHR15904:SF17">
    <property type="entry name" value="RHO-GAP DOMAIN-CONTAINING PROTEIN"/>
    <property type="match status" value="1"/>
</dbReference>
<feature type="region of interest" description="Disordered" evidence="3">
    <location>
        <begin position="665"/>
        <end position="698"/>
    </location>
</feature>
<comment type="caution">
    <text evidence="5">The sequence shown here is derived from an EMBL/GenBank/DDBJ whole genome shotgun (WGS) entry which is preliminary data.</text>
</comment>
<evidence type="ECO:0000256" key="2">
    <source>
        <dbReference type="SAM" id="Coils"/>
    </source>
</evidence>
<dbReference type="Gene3D" id="1.10.555.10">
    <property type="entry name" value="Rho GTPase activation protein"/>
    <property type="match status" value="1"/>
</dbReference>
<dbReference type="GO" id="GO:0007165">
    <property type="term" value="P:signal transduction"/>
    <property type="evidence" value="ECO:0007669"/>
    <property type="project" value="InterPro"/>
</dbReference>
<feature type="domain" description="Rho-GAP" evidence="4">
    <location>
        <begin position="44"/>
        <end position="234"/>
    </location>
</feature>
<proteinExistence type="inferred from homology"/>
<feature type="region of interest" description="Disordered" evidence="3">
    <location>
        <begin position="378"/>
        <end position="415"/>
    </location>
</feature>
<feature type="region of interest" description="Disordered" evidence="3">
    <location>
        <begin position="592"/>
        <end position="617"/>
    </location>
</feature>